<reference evidence="1" key="3">
    <citation type="submission" date="2025-09" db="UniProtKB">
        <authorList>
            <consortium name="Ensembl"/>
        </authorList>
    </citation>
    <scope>IDENTIFICATION</scope>
</reference>
<reference evidence="1 2" key="1">
    <citation type="submission" date="2012-03" db="EMBL/GenBank/DDBJ databases">
        <title>Whole Genome Assembly of Papio anubis.</title>
        <authorList>
            <person name="Liu Y.L."/>
            <person name="Abraham K.A."/>
            <person name="Akbar H.A."/>
            <person name="Ali S.A."/>
            <person name="Anosike U.A."/>
            <person name="Aqrawi P.A."/>
            <person name="Arias F.A."/>
            <person name="Attaway T.A."/>
            <person name="Awwad R.A."/>
            <person name="Babu C.B."/>
            <person name="Bandaranaike D.B."/>
            <person name="Battles P.B."/>
            <person name="Bell A.B."/>
            <person name="Beltran B.B."/>
            <person name="Berhane-Mersha D.B."/>
            <person name="Bess C.B."/>
            <person name="Bickham C.B."/>
            <person name="Bolden T.B."/>
            <person name="Carter K.C."/>
            <person name="Chau D.C."/>
            <person name="Chavez A.C."/>
            <person name="Clerc-Blankenburg K.C."/>
            <person name="Coyle M.C."/>
            <person name="Dao M.D."/>
            <person name="Davila M.L.D."/>
            <person name="Davy-Carroll L.D."/>
            <person name="Denson S.D."/>
            <person name="Dinh H.D."/>
            <person name="Fernandez S.F."/>
            <person name="Fernando P.F."/>
            <person name="Forbes L.F."/>
            <person name="Francis C.F."/>
            <person name="Francisco L.F."/>
            <person name="Fu Q.F."/>
            <person name="Garcia-Iii R.G."/>
            <person name="Garrett T.G."/>
            <person name="Gross S.G."/>
            <person name="Gubbala S.G."/>
            <person name="Hirani K.H."/>
            <person name="Hogues M.H."/>
            <person name="Hollins B.H."/>
            <person name="Jackson L.J."/>
            <person name="Javaid M.J."/>
            <person name="Jhangiani S.J."/>
            <person name="Johnson A.J."/>
            <person name="Johnson B.J."/>
            <person name="Jones J.J."/>
            <person name="Joshi V.J."/>
            <person name="Kalu J.K."/>
            <person name="Khan N.K."/>
            <person name="Korchina V.K."/>
            <person name="Kovar C.K."/>
            <person name="Lago L.L."/>
            <person name="Lara F.L."/>
            <person name="Le T.-K.L."/>
            <person name="Lee S.L."/>
            <person name="Legall-Iii F.L."/>
            <person name="Lemon S.L."/>
            <person name="Liu J.L."/>
            <person name="Liu Y.-S.L."/>
            <person name="Liyanage D.L."/>
            <person name="Lopez J.L."/>
            <person name="Lorensuhewa L.L."/>
            <person name="Mata R.M."/>
            <person name="Mathew T.M."/>
            <person name="Mercado C.M."/>
            <person name="Mercado I.M."/>
            <person name="Morales K.M."/>
            <person name="Morgan M.M."/>
            <person name="Munidasa M.M."/>
            <person name="Ngo D.N."/>
            <person name="Nguyen L.N."/>
            <person name="Nguyen T.N."/>
            <person name="Nguyen N.N."/>
            <person name="Obregon M.O."/>
            <person name="Okwuonu G.O."/>
            <person name="Ongeri F.O."/>
            <person name="Onwere C.O."/>
            <person name="Osifeso I.O."/>
            <person name="Parra A.P."/>
            <person name="Patil S.P."/>
            <person name="Perez A.P."/>
            <person name="Perez Y.P."/>
            <person name="Pham C.P."/>
            <person name="Pu L.-L.P."/>
            <person name="Puazo M.P."/>
            <person name="Quiroz J.Q."/>
            <person name="Rouhana J.R."/>
            <person name="Ruiz M.R."/>
            <person name="Ruiz S.-J.R."/>
            <person name="Saada N.S."/>
            <person name="Santibanez J.S."/>
            <person name="Scheel M.S."/>
            <person name="Schneider B.S."/>
            <person name="Simmons D.S."/>
            <person name="Sisson I.S."/>
            <person name="Tang L.-Y.T."/>
            <person name="Thornton R.T."/>
            <person name="Tisius J.T."/>
            <person name="Toledanes G.T."/>
            <person name="Trejos Z.T."/>
            <person name="Usmani K.U."/>
            <person name="Varghese R.V."/>
            <person name="Vattathil S.V."/>
            <person name="Vee V.V."/>
            <person name="Walker D.W."/>
            <person name="Weissenberger G.W."/>
            <person name="White C.W."/>
            <person name="Williams A.W."/>
            <person name="Woodworth J.W."/>
            <person name="Wright R.W."/>
            <person name="Zhu Y.Z."/>
            <person name="Han Y.H."/>
            <person name="Newsham I.N."/>
            <person name="Nazareth L.N."/>
            <person name="Worley K.W."/>
            <person name="Muzny D.M."/>
            <person name="Rogers J.R."/>
            <person name="Gibbs R.G."/>
        </authorList>
    </citation>
    <scope>NUCLEOTIDE SEQUENCE [LARGE SCALE GENOMIC DNA]</scope>
</reference>
<dbReference type="PANTHER" id="PTHR12138">
    <property type="entry name" value="PRIMATE-EXPANDED PROTEIN FAMILY"/>
    <property type="match status" value="1"/>
</dbReference>
<dbReference type="Proteomes" id="UP000028761">
    <property type="component" value="Chromosome 7"/>
</dbReference>
<evidence type="ECO:0000313" key="1">
    <source>
        <dbReference type="Ensembl" id="ENSPANP00000058820.1"/>
    </source>
</evidence>
<dbReference type="GeneTree" id="ENSGT01120000271815"/>
<keyword evidence="2" id="KW-1185">Reference proteome</keyword>
<accession>A0A8I5NAY5</accession>
<dbReference type="AlphaFoldDB" id="A0A8I5NAY5"/>
<sequence length="128" mass="13493">MLKCSNTILAHCNLHLPGSSDSPAPASPVAGITGTHHHTQLTFLFYVETGSPYVAQAGLKLLGSTNPPTLAFQSAGIIGMSHGAWPRKSLFLQTSLKSTLLSPPNNRGQILTIFVTPLGQTIAFTKPS</sequence>
<proteinExistence type="predicted"/>
<dbReference type="PANTHER" id="PTHR12138:SF161">
    <property type="entry name" value="SECRETED PROTEIN"/>
    <property type="match status" value="1"/>
</dbReference>
<dbReference type="OMA" id="QTIAFTK"/>
<dbReference type="Ensembl" id="ENSPANT00000081174.1">
    <property type="protein sequence ID" value="ENSPANP00000058820.1"/>
    <property type="gene ID" value="ENSPANG00000041961.1"/>
</dbReference>
<reference evidence="1" key="2">
    <citation type="submission" date="2025-08" db="UniProtKB">
        <authorList>
            <consortium name="Ensembl"/>
        </authorList>
    </citation>
    <scope>IDENTIFICATION</scope>
</reference>
<evidence type="ECO:0000313" key="2">
    <source>
        <dbReference type="Proteomes" id="UP000028761"/>
    </source>
</evidence>
<name>A0A8I5NAY5_PAPAN</name>
<protein>
    <submittedName>
        <fullName evidence="1">Uncharacterized protein</fullName>
    </submittedName>
</protein>
<dbReference type="PRINTS" id="PR02045">
    <property type="entry name" value="F138DOMAIN"/>
</dbReference>
<organism evidence="1 2">
    <name type="scientific">Papio anubis</name>
    <name type="common">Olive baboon</name>
    <dbReference type="NCBI Taxonomy" id="9555"/>
    <lineage>
        <taxon>Eukaryota</taxon>
        <taxon>Metazoa</taxon>
        <taxon>Chordata</taxon>
        <taxon>Craniata</taxon>
        <taxon>Vertebrata</taxon>
        <taxon>Euteleostomi</taxon>
        <taxon>Mammalia</taxon>
        <taxon>Eutheria</taxon>
        <taxon>Euarchontoglires</taxon>
        <taxon>Primates</taxon>
        <taxon>Haplorrhini</taxon>
        <taxon>Catarrhini</taxon>
        <taxon>Cercopithecidae</taxon>
        <taxon>Cercopithecinae</taxon>
        <taxon>Papio</taxon>
    </lineage>
</organism>